<comment type="caution">
    <text evidence="2">The sequence shown here is derived from an EMBL/GenBank/DDBJ whole genome shotgun (WGS) entry which is preliminary data.</text>
</comment>
<dbReference type="EMBL" id="VSSQ01024773">
    <property type="protein sequence ID" value="MPM72487.1"/>
    <property type="molecule type" value="Genomic_DNA"/>
</dbReference>
<evidence type="ECO:0000259" key="1">
    <source>
        <dbReference type="PROSITE" id="PS50883"/>
    </source>
</evidence>
<dbReference type="InterPro" id="IPR035919">
    <property type="entry name" value="EAL_sf"/>
</dbReference>
<proteinExistence type="predicted"/>
<dbReference type="InterPro" id="IPR001633">
    <property type="entry name" value="EAL_dom"/>
</dbReference>
<dbReference type="PANTHER" id="PTHR33121">
    <property type="entry name" value="CYCLIC DI-GMP PHOSPHODIESTERASE PDEF"/>
    <property type="match status" value="1"/>
</dbReference>
<dbReference type="AlphaFoldDB" id="A0A645C5L8"/>
<dbReference type="SUPFAM" id="SSF141868">
    <property type="entry name" value="EAL domain-like"/>
    <property type="match status" value="1"/>
</dbReference>
<gene>
    <name evidence="2" type="primary">cph2_10</name>
    <name evidence="2" type="ORF">SDC9_119463</name>
</gene>
<evidence type="ECO:0000313" key="2">
    <source>
        <dbReference type="EMBL" id="MPM72487.1"/>
    </source>
</evidence>
<dbReference type="PANTHER" id="PTHR33121:SF70">
    <property type="entry name" value="SIGNALING PROTEIN YKOW"/>
    <property type="match status" value="1"/>
</dbReference>
<reference evidence="2" key="1">
    <citation type="submission" date="2019-08" db="EMBL/GenBank/DDBJ databases">
        <authorList>
            <person name="Kucharzyk K."/>
            <person name="Murdoch R.W."/>
            <person name="Higgins S."/>
            <person name="Loffler F."/>
        </authorList>
    </citation>
    <scope>NUCLEOTIDE SEQUENCE</scope>
</reference>
<dbReference type="Gene3D" id="3.20.20.450">
    <property type="entry name" value="EAL domain"/>
    <property type="match status" value="1"/>
</dbReference>
<protein>
    <submittedName>
        <fullName evidence="2">Phytochrome-like protein cph2</fullName>
    </submittedName>
</protein>
<dbReference type="PROSITE" id="PS50883">
    <property type="entry name" value="EAL"/>
    <property type="match status" value="1"/>
</dbReference>
<name>A0A645C5L8_9ZZZZ</name>
<dbReference type="InterPro" id="IPR050706">
    <property type="entry name" value="Cyclic-di-GMP_PDE-like"/>
</dbReference>
<dbReference type="Pfam" id="PF00563">
    <property type="entry name" value="EAL"/>
    <property type="match status" value="1"/>
</dbReference>
<dbReference type="GO" id="GO:0071111">
    <property type="term" value="F:cyclic-guanylate-specific phosphodiesterase activity"/>
    <property type="evidence" value="ECO:0007669"/>
    <property type="project" value="InterPro"/>
</dbReference>
<sequence>MVYRWQTSQDQQVYQALRELAAAGFRVALKDVGDSNYPLELFSEVELEAIVVAEKLVVDALDNEKKRKLLLGLKGLCDQMNFRLEADRIDSREKLELLTDLGCHVLQGNFLTRPIPLDQFWDYKRKLDNRRS</sequence>
<feature type="domain" description="EAL" evidence="1">
    <location>
        <begin position="1"/>
        <end position="128"/>
    </location>
</feature>
<organism evidence="2">
    <name type="scientific">bioreactor metagenome</name>
    <dbReference type="NCBI Taxonomy" id="1076179"/>
    <lineage>
        <taxon>unclassified sequences</taxon>
        <taxon>metagenomes</taxon>
        <taxon>ecological metagenomes</taxon>
    </lineage>
</organism>
<accession>A0A645C5L8</accession>